<evidence type="ECO:0000256" key="1">
    <source>
        <dbReference type="SAM" id="MobiDB-lite"/>
    </source>
</evidence>
<proteinExistence type="predicted"/>
<evidence type="ECO:0000313" key="4">
    <source>
        <dbReference type="Proteomes" id="UP001257627"/>
    </source>
</evidence>
<dbReference type="InterPro" id="IPR010330">
    <property type="entry name" value="CoiA_nuc"/>
</dbReference>
<dbReference type="Pfam" id="PF06054">
    <property type="entry name" value="CoiA_nuc"/>
    <property type="match status" value="1"/>
</dbReference>
<dbReference type="EMBL" id="JARAKF010000001">
    <property type="protein sequence ID" value="MDU8993149.1"/>
    <property type="molecule type" value="Genomic_DNA"/>
</dbReference>
<feature type="region of interest" description="Disordered" evidence="1">
    <location>
        <begin position="320"/>
        <end position="343"/>
    </location>
</feature>
<evidence type="ECO:0000313" key="3">
    <source>
        <dbReference type="EMBL" id="MDU8993149.1"/>
    </source>
</evidence>
<comment type="caution">
    <text evidence="3">The sequence shown here is derived from an EMBL/GenBank/DDBJ whole genome shotgun (WGS) entry which is preliminary data.</text>
</comment>
<dbReference type="Proteomes" id="UP001257627">
    <property type="component" value="Unassembled WGS sequence"/>
</dbReference>
<accession>A0ABU3UGW7</accession>
<evidence type="ECO:0000259" key="2">
    <source>
        <dbReference type="Pfam" id="PF06054"/>
    </source>
</evidence>
<protein>
    <recommendedName>
        <fullName evidence="2">Competence protein CoiA nuclease-like domain-containing protein</fullName>
    </recommendedName>
</protein>
<dbReference type="RefSeq" id="WP_143609749.1">
    <property type="nucleotide sequence ID" value="NZ_CP107955.1"/>
</dbReference>
<sequence>MTHNVLHRGYGITIDLSASDLGNPDRPGLLQEIHRNYKPDLLYCLGAHEYGTVCPGFMTIVEKNGRYHARHVTRGEVSETAGESELHKALKNHTAEAASREGFSVSVEDRAVHGRRRTDVTVAGASGKKIGYEIQISPIASGSVDNRTRTAVDDGLTPLWLVTNENSLAIDRAPWARLNVQRWQDVGSRDALRVRGGVKALRMVRCDWSTQRQCPRTGTRCGGWHATWESTQAHYDDMVRMTATGELVTLFMRARAGRRRGWHMWVKPSDKAEFLQGRLEPDPYLPASAAGSTAALLPAEPLPPDPHCHYGEDSGIRAELARPRDSGDPIDASDWLSKEPPPEYRSTWNVGGWEIPGDVVAARLALDSALQHLKALADTFPAGADIAAGRIDITHADRERWLAAQEECRRLAAALATHPWLPATHDPFSARRAVFAAARKAQAVEPANGTYQPKRSSP</sequence>
<organism evidence="3 4">
    <name type="scientific">Streptomyces mirabilis</name>
    <dbReference type="NCBI Taxonomy" id="68239"/>
    <lineage>
        <taxon>Bacteria</taxon>
        <taxon>Bacillati</taxon>
        <taxon>Actinomycetota</taxon>
        <taxon>Actinomycetes</taxon>
        <taxon>Kitasatosporales</taxon>
        <taxon>Streptomycetaceae</taxon>
        <taxon>Streptomyces</taxon>
    </lineage>
</organism>
<keyword evidence="4" id="KW-1185">Reference proteome</keyword>
<name>A0ABU3UGW7_9ACTN</name>
<reference evidence="3 4" key="1">
    <citation type="submission" date="2023-02" db="EMBL/GenBank/DDBJ databases">
        <authorList>
            <person name="Maleckis M."/>
        </authorList>
    </citation>
    <scope>NUCLEOTIDE SEQUENCE [LARGE SCALE GENOMIC DNA]</scope>
    <source>
        <strain evidence="3 4">P8-A2</strain>
    </source>
</reference>
<feature type="domain" description="Competence protein CoiA nuclease-like" evidence="2">
    <location>
        <begin position="83"/>
        <end position="166"/>
    </location>
</feature>
<gene>
    <name evidence="3" type="ORF">PU648_12405</name>
</gene>